<evidence type="ECO:0000256" key="3">
    <source>
        <dbReference type="ARBA" id="ARBA00022679"/>
    </source>
</evidence>
<organism evidence="9 10">
    <name type="scientific">Gordonia jinghuaiqii</name>
    <dbReference type="NCBI Taxonomy" id="2758710"/>
    <lineage>
        <taxon>Bacteria</taxon>
        <taxon>Bacillati</taxon>
        <taxon>Actinomycetota</taxon>
        <taxon>Actinomycetes</taxon>
        <taxon>Mycobacteriales</taxon>
        <taxon>Gordoniaceae</taxon>
        <taxon>Gordonia</taxon>
    </lineage>
</organism>
<keyword evidence="5 6" id="KW-0067">ATP-binding</keyword>
<dbReference type="InterPro" id="IPR012699">
    <property type="entry name" value="PhnN"/>
</dbReference>
<dbReference type="GO" id="GO:0005524">
    <property type="term" value="F:ATP binding"/>
    <property type="evidence" value="ECO:0007669"/>
    <property type="project" value="UniProtKB-KW"/>
</dbReference>
<dbReference type="KEGG" id="gji:H1R19_14065"/>
<dbReference type="Proteomes" id="UP000515663">
    <property type="component" value="Chromosome"/>
</dbReference>
<dbReference type="InterPro" id="IPR008145">
    <property type="entry name" value="GK/Ca_channel_bsu"/>
</dbReference>
<name>A0A7D7QVW6_9ACTN</name>
<evidence type="ECO:0000256" key="6">
    <source>
        <dbReference type="HAMAP-Rule" id="MF_00836"/>
    </source>
</evidence>
<evidence type="ECO:0000256" key="4">
    <source>
        <dbReference type="ARBA" id="ARBA00022741"/>
    </source>
</evidence>
<comment type="function">
    <text evidence="6">Catalyzes the phosphorylation of ribose 1,5-bisphosphate to 5-phospho-D-ribosyl alpha-1-diphosphate (PRPP).</text>
</comment>
<dbReference type="Gene3D" id="3.40.50.300">
    <property type="entry name" value="P-loop containing nucleotide triphosphate hydrolases"/>
    <property type="match status" value="1"/>
</dbReference>
<dbReference type="EC" id="2.7.4.23" evidence="6"/>
<protein>
    <recommendedName>
        <fullName evidence="6">Ribose 1,5-bisphosphate phosphokinase PhnN</fullName>
        <ecNumber evidence="6">2.7.4.23</ecNumber>
    </recommendedName>
    <alternativeName>
        <fullName evidence="6">Ribose 1,5-bisphosphokinase</fullName>
    </alternativeName>
</protein>
<evidence type="ECO:0000256" key="2">
    <source>
        <dbReference type="ARBA" id="ARBA00005069"/>
    </source>
</evidence>
<evidence type="ECO:0000256" key="7">
    <source>
        <dbReference type="SAM" id="MobiDB-lite"/>
    </source>
</evidence>
<dbReference type="UniPathway" id="UPA00087">
    <property type="reaction ID" value="UER00175"/>
</dbReference>
<dbReference type="NCBIfam" id="TIGR02322">
    <property type="entry name" value="phosphon_PhnN"/>
    <property type="match status" value="1"/>
</dbReference>
<dbReference type="GO" id="GO:0006015">
    <property type="term" value="P:5-phosphoribose 1-diphosphate biosynthetic process"/>
    <property type="evidence" value="ECO:0007669"/>
    <property type="project" value="UniProtKB-UniRule"/>
</dbReference>
<keyword evidence="4 6" id="KW-0547">Nucleotide-binding</keyword>
<dbReference type="InterPro" id="IPR027417">
    <property type="entry name" value="P-loop_NTPase"/>
</dbReference>
<dbReference type="GO" id="GO:0019634">
    <property type="term" value="P:organic phosphonate metabolic process"/>
    <property type="evidence" value="ECO:0007669"/>
    <property type="project" value="UniProtKB-UniRule"/>
</dbReference>
<gene>
    <name evidence="6 9" type="primary">phnN</name>
    <name evidence="9" type="ORF">H1R19_14065</name>
</gene>
<dbReference type="RefSeq" id="WP_219849350.1">
    <property type="nucleotide sequence ID" value="NZ_CP059491.1"/>
</dbReference>
<dbReference type="AlphaFoldDB" id="A0A7D7QVW6"/>
<feature type="compositionally biased region" description="Basic and acidic residues" evidence="7">
    <location>
        <begin position="185"/>
        <end position="204"/>
    </location>
</feature>
<proteinExistence type="inferred from homology"/>
<keyword evidence="3 6" id="KW-0808">Transferase</keyword>
<comment type="catalytic activity">
    <reaction evidence="1 6">
        <text>alpha-D-ribose 1,5-bisphosphate + ATP = 5-phospho-alpha-D-ribose 1-diphosphate + ADP</text>
        <dbReference type="Rhea" id="RHEA:20109"/>
        <dbReference type="ChEBI" id="CHEBI:30616"/>
        <dbReference type="ChEBI" id="CHEBI:58017"/>
        <dbReference type="ChEBI" id="CHEBI:68688"/>
        <dbReference type="ChEBI" id="CHEBI:456216"/>
        <dbReference type="EC" id="2.7.4.23"/>
    </reaction>
</comment>
<dbReference type="EMBL" id="CP059491">
    <property type="protein sequence ID" value="QMT00068.1"/>
    <property type="molecule type" value="Genomic_DNA"/>
</dbReference>
<dbReference type="GO" id="GO:0033863">
    <property type="term" value="F:ribose 1,5-bisphosphate phosphokinase activity"/>
    <property type="evidence" value="ECO:0007669"/>
    <property type="project" value="UniProtKB-UniRule"/>
</dbReference>
<dbReference type="SUPFAM" id="SSF52540">
    <property type="entry name" value="P-loop containing nucleoside triphosphate hydrolases"/>
    <property type="match status" value="1"/>
</dbReference>
<keyword evidence="9" id="KW-0418">Kinase</keyword>
<reference evidence="10" key="1">
    <citation type="submission" date="2020-07" db="EMBL/GenBank/DDBJ databases">
        <title>novel species isolated from the respiratory tract of Marmot.</title>
        <authorList>
            <person name="Zhang G."/>
        </authorList>
    </citation>
    <scope>NUCLEOTIDE SEQUENCE [LARGE SCALE GENOMIC DNA]</scope>
    <source>
        <strain evidence="10">686</strain>
    </source>
</reference>
<keyword evidence="10" id="KW-1185">Reference proteome</keyword>
<comment type="pathway">
    <text evidence="2 6">Metabolic intermediate biosynthesis; 5-phospho-alpha-D-ribose 1-diphosphate biosynthesis; 5-phospho-alpha-D-ribose 1-diphosphate from D-ribose 5-phosphate (route II): step 3/3.</text>
</comment>
<comment type="similarity">
    <text evidence="6">Belongs to the ribose 1,5-bisphosphokinase family.</text>
</comment>
<feature type="region of interest" description="Disordered" evidence="7">
    <location>
        <begin position="185"/>
        <end position="212"/>
    </location>
</feature>
<evidence type="ECO:0000313" key="9">
    <source>
        <dbReference type="EMBL" id="QMT00068.1"/>
    </source>
</evidence>
<feature type="domain" description="Guanylate kinase/L-type calcium channel beta subunit" evidence="8">
    <location>
        <begin position="7"/>
        <end position="181"/>
    </location>
</feature>
<evidence type="ECO:0000256" key="5">
    <source>
        <dbReference type="ARBA" id="ARBA00022840"/>
    </source>
</evidence>
<evidence type="ECO:0000313" key="10">
    <source>
        <dbReference type="Proteomes" id="UP000515663"/>
    </source>
</evidence>
<evidence type="ECO:0000259" key="8">
    <source>
        <dbReference type="SMART" id="SM00072"/>
    </source>
</evidence>
<accession>A0A7D7QVW6</accession>
<dbReference type="SMART" id="SM00072">
    <property type="entry name" value="GuKc"/>
    <property type="match status" value="1"/>
</dbReference>
<sequence>MSAPLGPGTFVAVVGASGVGKDSLIAYAHRHSEAFFPRRVITRGPGADEDHRPVSPAEFDSACARGDFAVHWAAHGLRYGIPVEVDDAVTSGRTVVANVSRSVLDELANRYARLVVVRVTVSDAVQRDRLRARGRESHDAVATRLARPDPAPHRSADIVICNDGSVAEGGEQLVRILRAGGRRDRDTVAGHETGDVPRLIDPDRVLPTSPGP</sequence>
<evidence type="ECO:0000256" key="1">
    <source>
        <dbReference type="ARBA" id="ARBA00000373"/>
    </source>
</evidence>
<dbReference type="HAMAP" id="MF_00836">
    <property type="entry name" value="PhnN"/>
    <property type="match status" value="1"/>
</dbReference>
<comment type="caution">
    <text evidence="6">Lacks conserved residue(s) required for the propagation of feature annotation.</text>
</comment>